<sequence>MPLLGSAFALPSLQRQHLLTEFASLQYASFDGIYMSITPGDSSLWTGVIFVRKGPYAPAILRIQISFPQSYPALPPLVTFSTDIFHPLVTPLTTYTYTTGSASGDTVSATDEERLPPGGFSLRHGFPHWFGRAQRSRSPQDASGSTTSPGAHDTDKAGLETKTAPPVAKVLKYIQASFTDEDLLDSVTLESAANPGAYHAWTTYREARTGPMLPSAQEGKEPGNLRSRRPGEWNWEGVWEERVKKGVQASISEAVLYGNGGDDVVRFTQVDAETLEKAKSRIVSSS</sequence>
<feature type="domain" description="UBC core" evidence="2">
    <location>
        <begin position="13"/>
        <end position="179"/>
    </location>
</feature>
<dbReference type="PROSITE" id="PS50127">
    <property type="entry name" value="UBC_2"/>
    <property type="match status" value="1"/>
</dbReference>
<dbReference type="SUPFAM" id="SSF54495">
    <property type="entry name" value="UBC-like"/>
    <property type="match status" value="1"/>
</dbReference>
<protein>
    <submittedName>
        <fullName evidence="3">UBC-like protein</fullName>
    </submittedName>
</protein>
<reference evidence="3" key="1">
    <citation type="journal article" date="2020" name="Stud. Mycol.">
        <title>101 Dothideomycetes genomes: a test case for predicting lifestyles and emergence of pathogens.</title>
        <authorList>
            <person name="Haridas S."/>
            <person name="Albert R."/>
            <person name="Binder M."/>
            <person name="Bloem J."/>
            <person name="Labutti K."/>
            <person name="Salamov A."/>
            <person name="Andreopoulos B."/>
            <person name="Baker S."/>
            <person name="Barry K."/>
            <person name="Bills G."/>
            <person name="Bluhm B."/>
            <person name="Cannon C."/>
            <person name="Castanera R."/>
            <person name="Culley D."/>
            <person name="Daum C."/>
            <person name="Ezra D."/>
            <person name="Gonzalez J."/>
            <person name="Henrissat B."/>
            <person name="Kuo A."/>
            <person name="Liang C."/>
            <person name="Lipzen A."/>
            <person name="Lutzoni F."/>
            <person name="Magnuson J."/>
            <person name="Mondo S."/>
            <person name="Nolan M."/>
            <person name="Ohm R."/>
            <person name="Pangilinan J."/>
            <person name="Park H.-J."/>
            <person name="Ramirez L."/>
            <person name="Alfaro M."/>
            <person name="Sun H."/>
            <person name="Tritt A."/>
            <person name="Yoshinaga Y."/>
            <person name="Zwiers L.-H."/>
            <person name="Turgeon B."/>
            <person name="Goodwin S."/>
            <person name="Spatafora J."/>
            <person name="Crous P."/>
            <person name="Grigoriev I."/>
        </authorList>
    </citation>
    <scope>NUCLEOTIDE SEQUENCE</scope>
    <source>
        <strain evidence="3">CBS 121410</strain>
    </source>
</reference>
<dbReference type="Proteomes" id="UP000799776">
    <property type="component" value="Unassembled WGS sequence"/>
</dbReference>
<organism evidence="3 4">
    <name type="scientific">Saccharata proteae CBS 121410</name>
    <dbReference type="NCBI Taxonomy" id="1314787"/>
    <lineage>
        <taxon>Eukaryota</taxon>
        <taxon>Fungi</taxon>
        <taxon>Dikarya</taxon>
        <taxon>Ascomycota</taxon>
        <taxon>Pezizomycotina</taxon>
        <taxon>Dothideomycetes</taxon>
        <taxon>Dothideomycetes incertae sedis</taxon>
        <taxon>Botryosphaeriales</taxon>
        <taxon>Saccharataceae</taxon>
        <taxon>Saccharata</taxon>
    </lineage>
</organism>
<accession>A0A9P4I159</accession>
<feature type="region of interest" description="Disordered" evidence="1">
    <location>
        <begin position="132"/>
        <end position="162"/>
    </location>
</feature>
<evidence type="ECO:0000313" key="3">
    <source>
        <dbReference type="EMBL" id="KAF2091574.1"/>
    </source>
</evidence>
<gene>
    <name evidence="3" type="ORF">K490DRAFT_70389</name>
</gene>
<dbReference type="InterPro" id="IPR016135">
    <property type="entry name" value="UBQ-conjugating_enzyme/RWD"/>
</dbReference>
<dbReference type="AlphaFoldDB" id="A0A9P4I159"/>
<keyword evidence="4" id="KW-1185">Reference proteome</keyword>
<dbReference type="InterPro" id="IPR000608">
    <property type="entry name" value="UBC"/>
</dbReference>
<evidence type="ECO:0000259" key="2">
    <source>
        <dbReference type="PROSITE" id="PS50127"/>
    </source>
</evidence>
<comment type="caution">
    <text evidence="3">The sequence shown here is derived from an EMBL/GenBank/DDBJ whole genome shotgun (WGS) entry which is preliminary data.</text>
</comment>
<dbReference type="EMBL" id="ML978711">
    <property type="protein sequence ID" value="KAF2091574.1"/>
    <property type="molecule type" value="Genomic_DNA"/>
</dbReference>
<feature type="compositionally biased region" description="Polar residues" evidence="1">
    <location>
        <begin position="136"/>
        <end position="149"/>
    </location>
</feature>
<proteinExistence type="predicted"/>
<evidence type="ECO:0000313" key="4">
    <source>
        <dbReference type="Proteomes" id="UP000799776"/>
    </source>
</evidence>
<dbReference type="OrthoDB" id="5596422at2759"/>
<dbReference type="CDD" id="cd23814">
    <property type="entry name" value="UEV_AKTIP"/>
    <property type="match status" value="1"/>
</dbReference>
<dbReference type="Pfam" id="PF00179">
    <property type="entry name" value="UQ_con"/>
    <property type="match status" value="1"/>
</dbReference>
<name>A0A9P4I159_9PEZI</name>
<dbReference type="Gene3D" id="3.10.110.10">
    <property type="entry name" value="Ubiquitin Conjugating Enzyme"/>
    <property type="match status" value="1"/>
</dbReference>
<evidence type="ECO:0000256" key="1">
    <source>
        <dbReference type="SAM" id="MobiDB-lite"/>
    </source>
</evidence>